<evidence type="ECO:0000259" key="8">
    <source>
        <dbReference type="PROSITE" id="PS50290"/>
    </source>
</evidence>
<evidence type="ECO:0000256" key="5">
    <source>
        <dbReference type="ARBA" id="ARBA00022840"/>
    </source>
</evidence>
<feature type="non-terminal residue" evidence="10">
    <location>
        <position position="1"/>
    </location>
</feature>
<dbReference type="GO" id="GO:0031932">
    <property type="term" value="C:TORC2 complex"/>
    <property type="evidence" value="ECO:0007669"/>
    <property type="project" value="TreeGrafter"/>
</dbReference>
<dbReference type="Pfam" id="PF02260">
    <property type="entry name" value="FATC"/>
    <property type="match status" value="1"/>
</dbReference>
<dbReference type="Pfam" id="PF00454">
    <property type="entry name" value="PI3_PI4_kinase"/>
    <property type="match status" value="1"/>
</dbReference>
<comment type="caution">
    <text evidence="10">The sequence shown here is derived from an EMBL/GenBank/DDBJ whole genome shotgun (WGS) entry which is preliminary data.</text>
</comment>
<feature type="domain" description="PI3K/PI4K catalytic" evidence="8">
    <location>
        <begin position="214"/>
        <end position="554"/>
    </location>
</feature>
<dbReference type="GO" id="GO:0000184">
    <property type="term" value="P:nuclear-transcribed mRNA catabolic process, nonsense-mediated decay"/>
    <property type="evidence" value="ECO:0007669"/>
    <property type="project" value="InterPro"/>
</dbReference>
<keyword evidence="5" id="KW-0067">ATP-binding</keyword>
<evidence type="ECO:0000256" key="4">
    <source>
        <dbReference type="ARBA" id="ARBA00022777"/>
    </source>
</evidence>
<dbReference type="SMART" id="SM01343">
    <property type="entry name" value="FATC"/>
    <property type="match status" value="1"/>
</dbReference>
<dbReference type="SUPFAM" id="SSF56112">
    <property type="entry name" value="Protein kinase-like (PK-like)"/>
    <property type="match status" value="1"/>
</dbReference>
<dbReference type="EMBL" id="JARKIK010000080">
    <property type="protein sequence ID" value="KAK8726163.1"/>
    <property type="molecule type" value="Genomic_DNA"/>
</dbReference>
<sequence length="1681" mass="187770">LISESTEEQERRTLMRNCFSALVDTLTKQIGSSISEVQMLVHELRRITVLWDELWLGTLAQHHSDMSRKCHQLTAEIARLNNNLSLSQTEKQQLVKKKYDIIFKPLLFVLDQLADITSTPPETPHEHHFHDTYGSQISTALSNLREPESYFDPQAALSGLRQLHQMLQQRAHRRASSNLKMLDVSPKLANLHNTKIAMPGVVSASQQVVTVAAVDGNISILPTKTKPKKLSFQGSDGKKYTYLFKGLEDLHLDERIMQFLEIVNTMLAKNQRGKDCVYRARYYSVVPLGPRSGLIQWVGSATPLFGLYKRWQQREAHAVLLKIHSSAVSIHPQAPPQVPRPSELYYSKLTPRLREAGISLDNRKEWPLAIMRDVLKDLIKETPSNLLSRELWMCSVSAGDWWHLTQTYSISTAVMSIIGYIIGLGDRHLDNVLVNLTSGEVVHIDYNVCFEKGKNLRVPEKVPFRMTHNIEAALGVTGTEGVFRNACEQVLRTMRRGRETLLTLLEAFIYDPLVDWTPDSESGYAGAVYGGDQALVSGARQSRQQLERGLTLSMFAVRMAEMKADWIANKLEVLHAIPEVEVSLGEWLTSHELLAKAEANLQDGHHLMAVLKEAEANPQHTLYSLRPRYEEYSVVKKSIDRAKDLVNARILEVKQWHTLYLTAARVFESGQAGEWRAKVSSMGNLQASMAPVNEFLTKAGQGQLATQCEHTEVELGKVVNQVQGVLGSSLDLLIKYGGVWVNYPADHLTRHRLSQQLVWLASLLQDFSLNNAQMIISKSHTDASESSTVSLVCSIDMELHNKALQITSQIQKVYERMRAEGLNDRVMVVNTVQETSRSISALVNDHGISGVAAVTCALLNSLTQLTSARLRADKTAAGTGEGLVDLTIGGLWWLRESMVTLGGMVELVTLLTTHSPPTYPQETPVIQAVSALHDVFASLHELVLNTSGIIIVEGVRLFWRGEPSVVNLATELQSVVSSAPTSPSALCQQLTTQLRLMILMMPPRHEDALQEAKALHQKLIEVIERITSGGSTGKSSADMSQGQMLLMGFHLLFEAVETQLDQLMDAVSHAPLPQPWPRVDTAREAAEIMAPLQDPALRQILRCLLRVKKVQTIVEFFTTAYQSSPSFKRDELVGNRSRNNLCDEDRLQRIVRRYASDCVSLLLLGLPSHLATHLLLLHSQKLGINVTGYIEARDVGTEGRVSLEGIVQEALECCITRHGLDPALPTSAATTLTHHLNAVRKKLLLRHWEAEAEGLRTTHQRVTAQHLGHQWYYEDILKQRHVVPVQPSRGALLGDLRSNVSKLLALHQNVSELREKYTNMTGNVEQRLKWAAGSNPSIAKALEEFSSGVEIALNGLAELLQRSEEVASLCNAVLHYEALRAHTVDAITWDASFTSVLNTCQESCMLLERYHTTVNPQEEVLVSLCPLPADVNTQWIQHASVAVSDHIELLTKLVGERSGELRKSVENVRSSVVSLRIHLTMHHKLMSDIRALLKSMAKFEGEGGLAGVEDYLALYRSYSEAISGLIRQMLHDPLTPDKASVYLQKLRDVTAQTGTIYDLLVEFGNQCVEEAQEETDGQRESSGESRRPPLLRQSSIIMSPVKTSTPDSKTKVKRHPLTGKAVQEHNAYALNVWRRVKVKLEGRDLDPTRRASVSEQVDYTIREATNLDNLATLYEGWTPWV</sequence>
<dbReference type="GO" id="GO:0004674">
    <property type="term" value="F:protein serine/threonine kinase activity"/>
    <property type="evidence" value="ECO:0007669"/>
    <property type="project" value="UniProtKB-EC"/>
</dbReference>
<dbReference type="InterPro" id="IPR000403">
    <property type="entry name" value="PI3/4_kinase_cat_dom"/>
</dbReference>
<evidence type="ECO:0000259" key="9">
    <source>
        <dbReference type="PROSITE" id="PS51190"/>
    </source>
</evidence>
<feature type="domain" description="FATC" evidence="9">
    <location>
        <begin position="1649"/>
        <end position="1681"/>
    </location>
</feature>
<feature type="region of interest" description="Disordered" evidence="7">
    <location>
        <begin position="1570"/>
        <end position="1616"/>
    </location>
</feature>
<dbReference type="GO" id="GO:0031931">
    <property type="term" value="C:TORC1 complex"/>
    <property type="evidence" value="ECO:0007669"/>
    <property type="project" value="TreeGrafter"/>
</dbReference>
<dbReference type="InterPro" id="IPR036940">
    <property type="entry name" value="PI3/4_kinase_cat_sf"/>
</dbReference>
<dbReference type="FunFam" id="1.10.1070.11:FF:000008">
    <property type="entry name" value="serine/threonine-protein kinase SMG1 isoform X2"/>
    <property type="match status" value="1"/>
</dbReference>
<name>A0AAW0W884_CHEQU</name>
<dbReference type="PANTHER" id="PTHR11139:SF119">
    <property type="entry name" value="SERINE_THREONINE-PROTEIN KINASE SMG1"/>
    <property type="match status" value="1"/>
</dbReference>
<feature type="coiled-coil region" evidence="6">
    <location>
        <begin position="63"/>
        <end position="97"/>
    </location>
</feature>
<proteinExistence type="predicted"/>
<evidence type="ECO:0000256" key="1">
    <source>
        <dbReference type="ARBA" id="ARBA00012513"/>
    </source>
</evidence>
<dbReference type="PROSITE" id="PS50290">
    <property type="entry name" value="PI3_4_KINASE_3"/>
    <property type="match status" value="1"/>
</dbReference>
<accession>A0AAW0W884</accession>
<dbReference type="Gene3D" id="1.10.1070.11">
    <property type="entry name" value="Phosphatidylinositol 3-/4-kinase, catalytic domain"/>
    <property type="match status" value="1"/>
</dbReference>
<keyword evidence="3" id="KW-0547">Nucleotide-binding</keyword>
<dbReference type="InterPro" id="IPR011009">
    <property type="entry name" value="Kinase-like_dom_sf"/>
</dbReference>
<evidence type="ECO:0000313" key="10">
    <source>
        <dbReference type="EMBL" id="KAK8726163.1"/>
    </source>
</evidence>
<gene>
    <name evidence="10" type="ORF">OTU49_010401</name>
</gene>
<keyword evidence="6" id="KW-0175">Coiled coil</keyword>
<dbReference type="GO" id="GO:0005634">
    <property type="term" value="C:nucleus"/>
    <property type="evidence" value="ECO:0007669"/>
    <property type="project" value="TreeGrafter"/>
</dbReference>
<feature type="compositionally biased region" description="Polar residues" evidence="7">
    <location>
        <begin position="1592"/>
        <end position="1607"/>
    </location>
</feature>
<dbReference type="SMART" id="SM01345">
    <property type="entry name" value="Rapamycin_bind"/>
    <property type="match status" value="1"/>
</dbReference>
<dbReference type="PROSITE" id="PS51190">
    <property type="entry name" value="FATC"/>
    <property type="match status" value="1"/>
</dbReference>
<dbReference type="InterPro" id="IPR018936">
    <property type="entry name" value="PI3/4_kinase_CS"/>
</dbReference>
<evidence type="ECO:0000256" key="2">
    <source>
        <dbReference type="ARBA" id="ARBA00022679"/>
    </source>
</evidence>
<dbReference type="InterPro" id="IPR003152">
    <property type="entry name" value="FATC_dom"/>
</dbReference>
<evidence type="ECO:0000256" key="7">
    <source>
        <dbReference type="SAM" id="MobiDB-lite"/>
    </source>
</evidence>
<organism evidence="10 11">
    <name type="scientific">Cherax quadricarinatus</name>
    <name type="common">Australian red claw crayfish</name>
    <dbReference type="NCBI Taxonomy" id="27406"/>
    <lineage>
        <taxon>Eukaryota</taxon>
        <taxon>Metazoa</taxon>
        <taxon>Ecdysozoa</taxon>
        <taxon>Arthropoda</taxon>
        <taxon>Crustacea</taxon>
        <taxon>Multicrustacea</taxon>
        <taxon>Malacostraca</taxon>
        <taxon>Eumalacostraca</taxon>
        <taxon>Eucarida</taxon>
        <taxon>Decapoda</taxon>
        <taxon>Pleocyemata</taxon>
        <taxon>Astacidea</taxon>
        <taxon>Parastacoidea</taxon>
        <taxon>Parastacidae</taxon>
        <taxon>Cherax</taxon>
    </lineage>
</organism>
<dbReference type="GO" id="GO:0005524">
    <property type="term" value="F:ATP binding"/>
    <property type="evidence" value="ECO:0007669"/>
    <property type="project" value="UniProtKB-KW"/>
</dbReference>
<dbReference type="PROSITE" id="PS00916">
    <property type="entry name" value="PI3_4_KINASE_2"/>
    <property type="match status" value="1"/>
</dbReference>
<dbReference type="InterPro" id="IPR039414">
    <property type="entry name" value="SMG1_PIKKc"/>
</dbReference>
<evidence type="ECO:0000256" key="6">
    <source>
        <dbReference type="SAM" id="Coils"/>
    </source>
</evidence>
<dbReference type="GO" id="GO:0031929">
    <property type="term" value="P:TOR signaling"/>
    <property type="evidence" value="ECO:0007669"/>
    <property type="project" value="TreeGrafter"/>
</dbReference>
<dbReference type="GO" id="GO:0016242">
    <property type="term" value="P:negative regulation of macroautophagy"/>
    <property type="evidence" value="ECO:0007669"/>
    <property type="project" value="TreeGrafter"/>
</dbReference>
<keyword evidence="4" id="KW-0418">Kinase</keyword>
<reference evidence="10 11" key="1">
    <citation type="journal article" date="2024" name="BMC Genomics">
        <title>Genome assembly of redclaw crayfish (Cherax quadricarinatus) provides insights into its immune adaptation and hypoxia tolerance.</title>
        <authorList>
            <person name="Liu Z."/>
            <person name="Zheng J."/>
            <person name="Li H."/>
            <person name="Fang K."/>
            <person name="Wang S."/>
            <person name="He J."/>
            <person name="Zhou D."/>
            <person name="Weng S."/>
            <person name="Chi M."/>
            <person name="Gu Z."/>
            <person name="He J."/>
            <person name="Li F."/>
            <person name="Wang M."/>
        </authorList>
    </citation>
    <scope>NUCLEOTIDE SEQUENCE [LARGE SCALE GENOMIC DNA]</scope>
    <source>
        <strain evidence="10">ZL_2023a</strain>
    </source>
</reference>
<dbReference type="Proteomes" id="UP001445076">
    <property type="component" value="Unassembled WGS sequence"/>
</dbReference>
<dbReference type="PANTHER" id="PTHR11139">
    <property type="entry name" value="ATAXIA TELANGIECTASIA MUTATED ATM -RELATED"/>
    <property type="match status" value="1"/>
</dbReference>
<evidence type="ECO:0000313" key="11">
    <source>
        <dbReference type="Proteomes" id="UP001445076"/>
    </source>
</evidence>
<dbReference type="EC" id="2.7.11.1" evidence="1"/>
<dbReference type="Gene3D" id="3.30.1010.10">
    <property type="entry name" value="Phosphatidylinositol 3-kinase Catalytic Subunit, Chain A, domain 4"/>
    <property type="match status" value="1"/>
</dbReference>
<keyword evidence="11" id="KW-1185">Reference proteome</keyword>
<dbReference type="InterPro" id="IPR050517">
    <property type="entry name" value="DDR_Repair_Kinase"/>
</dbReference>
<evidence type="ECO:0000256" key="3">
    <source>
        <dbReference type="ARBA" id="ARBA00022741"/>
    </source>
</evidence>
<dbReference type="GO" id="GO:0005737">
    <property type="term" value="C:cytoplasm"/>
    <property type="evidence" value="ECO:0007669"/>
    <property type="project" value="TreeGrafter"/>
</dbReference>
<protein>
    <recommendedName>
        <fullName evidence="1">non-specific serine/threonine protein kinase</fullName>
        <ecNumber evidence="1">2.7.11.1</ecNumber>
    </recommendedName>
</protein>
<dbReference type="FunFam" id="3.30.1010.10:FF:000010">
    <property type="entry name" value="serine/threonine-protein kinase SMG1 isoform X1"/>
    <property type="match status" value="1"/>
</dbReference>
<dbReference type="SMART" id="SM00146">
    <property type="entry name" value="PI3Kc"/>
    <property type="match status" value="1"/>
</dbReference>
<keyword evidence="2" id="KW-0808">Transferase</keyword>
<feature type="compositionally biased region" description="Basic and acidic residues" evidence="7">
    <location>
        <begin position="1576"/>
        <end position="1587"/>
    </location>
</feature>
<dbReference type="CDD" id="cd05170">
    <property type="entry name" value="PIKKc_SMG1"/>
    <property type="match status" value="1"/>
</dbReference>